<keyword evidence="7" id="KW-0647">Proteasome</keyword>
<keyword evidence="3 4" id="KW-0067">ATP-binding</keyword>
<feature type="region of interest" description="Disordered" evidence="5">
    <location>
        <begin position="1"/>
        <end position="24"/>
    </location>
</feature>
<proteinExistence type="inferred from homology"/>
<feature type="domain" description="AAA+ ATPase" evidence="6">
    <location>
        <begin position="275"/>
        <end position="405"/>
    </location>
</feature>
<dbReference type="SMART" id="SM00382">
    <property type="entry name" value="AAA"/>
    <property type="match status" value="1"/>
</dbReference>
<dbReference type="InterPro" id="IPR003960">
    <property type="entry name" value="ATPase_AAA_CS"/>
</dbReference>
<dbReference type="Gene3D" id="3.40.50.300">
    <property type="entry name" value="P-loop containing nucleotide triphosphate hydrolases"/>
    <property type="match status" value="1"/>
</dbReference>
<keyword evidence="8" id="KW-1185">Reference proteome</keyword>
<sequence length="511" mass="56174">MAPASDHSRQQQQQQQHPHPQPHHLALAQFQRALQRPGAEYARQALVHAELAASAPPALRMRLHALAAPAAALDSALDQHIKHLVAKRGIDSGVSRFRPSDPTSLATEPAAAWPGHADPTCSPSVDWMQSVFGAGLHPDPPPAPTATDASQRPAAEQRAGSKRPASPPVPRQPGQPQMCAGDFVSARTKLIAEQVKAGKLDPSALQQQQTAARSRTLGLGAGKRHKFVSPMLSNKQDSSDSQKSQPDPEPVDERLKNIDPKMIETIRNEIMDHLPSVSWCTGKTMIGKCIASQAQATFFNISSSSLTSKWVGDGEKMVRALFAVARVHQPSVIFVDEIDSLLTQRSEGEIEATRRIKTEFLVQFDGCGTDSDDRILMIGATNRPQEIDEAARRRFRKKLYIPLPDSQARRHIMETLLRKQVHALTEHDMDDIVRRTEGYSGSDMDGLIREAALGPIRDISDITLIDAEDVRPISHGDFVEALTQVRASVSEKDLDFYLSFDREYGSMNSAR</sequence>
<dbReference type="Pfam" id="PF00004">
    <property type="entry name" value="AAA"/>
    <property type="match status" value="1"/>
</dbReference>
<comment type="caution">
    <text evidence="7">The sequence shown here is derived from an EMBL/GenBank/DDBJ whole genome shotgun (WGS) entry which is preliminary data.</text>
</comment>
<gene>
    <name evidence="7" type="primary">YTA6</name>
    <name evidence="7" type="ORF">HK105_200222</name>
</gene>
<evidence type="ECO:0000313" key="7">
    <source>
        <dbReference type="EMBL" id="KAL2920156.1"/>
    </source>
</evidence>
<protein>
    <submittedName>
        <fullName evidence="7">26S proteasome subunit yta6</fullName>
    </submittedName>
</protein>
<name>A0ABR4NKV1_9FUNG</name>
<dbReference type="InterPro" id="IPR003593">
    <property type="entry name" value="AAA+_ATPase"/>
</dbReference>
<reference evidence="7 8" key="1">
    <citation type="submission" date="2023-09" db="EMBL/GenBank/DDBJ databases">
        <title>Pangenome analysis of Batrachochytrium dendrobatidis and related Chytrids.</title>
        <authorList>
            <person name="Yacoub M.N."/>
            <person name="Stajich J.E."/>
            <person name="James T.Y."/>
        </authorList>
    </citation>
    <scope>NUCLEOTIDE SEQUENCE [LARGE SCALE GENOMIC DNA]</scope>
    <source>
        <strain evidence="7 8">JEL0888</strain>
    </source>
</reference>
<feature type="compositionally biased region" description="Polar residues" evidence="5">
    <location>
        <begin position="204"/>
        <end position="213"/>
    </location>
</feature>
<dbReference type="InterPro" id="IPR041569">
    <property type="entry name" value="AAA_lid_3"/>
</dbReference>
<evidence type="ECO:0000313" key="8">
    <source>
        <dbReference type="Proteomes" id="UP001527925"/>
    </source>
</evidence>
<evidence type="ECO:0000256" key="1">
    <source>
        <dbReference type="ARBA" id="ARBA00006914"/>
    </source>
</evidence>
<dbReference type="InterPro" id="IPR015415">
    <property type="entry name" value="Spast_Vps4_C"/>
</dbReference>
<evidence type="ECO:0000256" key="3">
    <source>
        <dbReference type="ARBA" id="ARBA00022840"/>
    </source>
</evidence>
<dbReference type="Gene3D" id="1.10.8.60">
    <property type="match status" value="1"/>
</dbReference>
<dbReference type="SUPFAM" id="SSF52540">
    <property type="entry name" value="P-loop containing nucleoside triphosphate hydrolases"/>
    <property type="match status" value="1"/>
</dbReference>
<organism evidence="7 8">
    <name type="scientific">Polyrhizophydium stewartii</name>
    <dbReference type="NCBI Taxonomy" id="2732419"/>
    <lineage>
        <taxon>Eukaryota</taxon>
        <taxon>Fungi</taxon>
        <taxon>Fungi incertae sedis</taxon>
        <taxon>Chytridiomycota</taxon>
        <taxon>Chytridiomycota incertae sedis</taxon>
        <taxon>Chytridiomycetes</taxon>
        <taxon>Rhizophydiales</taxon>
        <taxon>Rhizophydiales incertae sedis</taxon>
        <taxon>Polyrhizophydium</taxon>
    </lineage>
</organism>
<keyword evidence="2 4" id="KW-0547">Nucleotide-binding</keyword>
<feature type="region of interest" description="Disordered" evidence="5">
    <location>
        <begin position="96"/>
        <end position="118"/>
    </location>
</feature>
<evidence type="ECO:0000259" key="6">
    <source>
        <dbReference type="SMART" id="SM00382"/>
    </source>
</evidence>
<comment type="similarity">
    <text evidence="1 4">Belongs to the AAA ATPase family.</text>
</comment>
<dbReference type="EMBL" id="JADGIZ020000001">
    <property type="protein sequence ID" value="KAL2920156.1"/>
    <property type="molecule type" value="Genomic_DNA"/>
</dbReference>
<dbReference type="InterPro" id="IPR050304">
    <property type="entry name" value="MT-severing_AAA_ATPase"/>
</dbReference>
<dbReference type="PROSITE" id="PS00674">
    <property type="entry name" value="AAA"/>
    <property type="match status" value="1"/>
</dbReference>
<dbReference type="GO" id="GO:0000502">
    <property type="term" value="C:proteasome complex"/>
    <property type="evidence" value="ECO:0007669"/>
    <property type="project" value="UniProtKB-KW"/>
</dbReference>
<dbReference type="InterPro" id="IPR027417">
    <property type="entry name" value="P-loop_NTPase"/>
</dbReference>
<dbReference type="PANTHER" id="PTHR23074">
    <property type="entry name" value="AAA DOMAIN-CONTAINING"/>
    <property type="match status" value="1"/>
</dbReference>
<dbReference type="Pfam" id="PF09336">
    <property type="entry name" value="Vps4_C"/>
    <property type="match status" value="1"/>
</dbReference>
<evidence type="ECO:0000256" key="5">
    <source>
        <dbReference type="SAM" id="MobiDB-lite"/>
    </source>
</evidence>
<dbReference type="PANTHER" id="PTHR23074:SF17">
    <property type="entry name" value="FIDGETIN-LIKE PROTEIN 1"/>
    <property type="match status" value="1"/>
</dbReference>
<accession>A0ABR4NKV1</accession>
<dbReference type="Proteomes" id="UP001527925">
    <property type="component" value="Unassembled WGS sequence"/>
</dbReference>
<feature type="region of interest" description="Disordered" evidence="5">
    <location>
        <begin position="131"/>
        <end position="179"/>
    </location>
</feature>
<evidence type="ECO:0000256" key="2">
    <source>
        <dbReference type="ARBA" id="ARBA00022741"/>
    </source>
</evidence>
<feature type="compositionally biased region" description="Low complexity" evidence="5">
    <location>
        <begin position="235"/>
        <end position="245"/>
    </location>
</feature>
<evidence type="ECO:0000256" key="4">
    <source>
        <dbReference type="RuleBase" id="RU003651"/>
    </source>
</evidence>
<dbReference type="Pfam" id="PF17862">
    <property type="entry name" value="AAA_lid_3"/>
    <property type="match status" value="1"/>
</dbReference>
<dbReference type="InterPro" id="IPR003959">
    <property type="entry name" value="ATPase_AAA_core"/>
</dbReference>
<feature type="region of interest" description="Disordered" evidence="5">
    <location>
        <begin position="202"/>
        <end position="257"/>
    </location>
</feature>